<reference evidence="2" key="1">
    <citation type="submission" date="2016-09" db="EMBL/GenBank/DDBJ databases">
        <authorList>
            <person name="Capua I."/>
            <person name="De Benedictis P."/>
            <person name="Joannis T."/>
            <person name="Lombin L.H."/>
            <person name="Cattoli G."/>
        </authorList>
    </citation>
    <scope>NUCLEOTIDE SEQUENCE [LARGE SCALE GENOMIC DNA]</scope>
    <source>
        <strain evidence="2">MSU</strain>
    </source>
</reference>
<proteinExistence type="predicted"/>
<dbReference type="InterPro" id="IPR019619">
    <property type="entry name" value="DUF2490"/>
</dbReference>
<reference evidence="3 5" key="3">
    <citation type="submission" date="2016-11" db="EMBL/GenBank/DDBJ databases">
        <title>Whole genomes of Flavobacteriaceae.</title>
        <authorList>
            <person name="Stine C."/>
            <person name="Li C."/>
            <person name="Tadesse D."/>
        </authorList>
    </citation>
    <scope>NUCLEOTIDE SEQUENCE [LARGE SCALE GENOMIC DNA]</scope>
    <source>
        <strain evidence="3 5">ATCC BAA-2541</strain>
    </source>
</reference>
<keyword evidence="5" id="KW-1185">Reference proteome</keyword>
<evidence type="ECO:0000313" key="4">
    <source>
        <dbReference type="Proteomes" id="UP000180252"/>
    </source>
</evidence>
<reference evidence="4" key="2">
    <citation type="submission" date="2016-09" db="EMBL/GenBank/DDBJ databases">
        <authorList>
            <person name="Chen S."/>
            <person name="Walker E."/>
        </authorList>
    </citation>
    <scope>NUCLEOTIDE SEQUENCE [LARGE SCALE GENOMIC DNA]</scope>
    <source>
        <strain evidence="4">MSU</strain>
    </source>
</reference>
<dbReference type="Proteomes" id="UP000180252">
    <property type="component" value="Unassembled WGS sequence"/>
</dbReference>
<dbReference type="Proteomes" id="UP000198319">
    <property type="component" value="Unassembled WGS sequence"/>
</dbReference>
<dbReference type="STRING" id="1278819.BHE19_20520"/>
<feature type="signal peptide" evidence="1">
    <location>
        <begin position="1"/>
        <end position="21"/>
    </location>
</feature>
<evidence type="ECO:0008006" key="6">
    <source>
        <dbReference type="Google" id="ProtNLM"/>
    </source>
</evidence>
<evidence type="ECO:0000313" key="2">
    <source>
        <dbReference type="EMBL" id="OHT47263.1"/>
    </source>
</evidence>
<comment type="caution">
    <text evidence="2">The sequence shown here is derived from an EMBL/GenBank/DDBJ whole genome shotgun (WGS) entry which is preliminary data.</text>
</comment>
<dbReference type="EMBL" id="MUHG01000039">
    <property type="protein sequence ID" value="OXB14276.1"/>
    <property type="molecule type" value="Genomic_DNA"/>
</dbReference>
<gene>
    <name evidence="3" type="ORF">B0A71_21800</name>
    <name evidence="2" type="ORF">BHE19_20520</name>
</gene>
<evidence type="ECO:0000256" key="1">
    <source>
        <dbReference type="SAM" id="SignalP"/>
    </source>
</evidence>
<organism evidence="2 4">
    <name type="scientific">Flavobacterium tructae</name>
    <dbReference type="NCBI Taxonomy" id="1114873"/>
    <lineage>
        <taxon>Bacteria</taxon>
        <taxon>Pseudomonadati</taxon>
        <taxon>Bacteroidota</taxon>
        <taxon>Flavobacteriia</taxon>
        <taxon>Flavobacteriales</taxon>
        <taxon>Flavobacteriaceae</taxon>
        <taxon>Flavobacterium</taxon>
    </lineage>
</organism>
<dbReference type="AlphaFoldDB" id="A0A1S1JG88"/>
<dbReference type="Pfam" id="PF10677">
    <property type="entry name" value="DUF2490"/>
    <property type="match status" value="1"/>
</dbReference>
<name>A0A1S1JG88_9FLAO</name>
<evidence type="ECO:0000313" key="5">
    <source>
        <dbReference type="Proteomes" id="UP000198319"/>
    </source>
</evidence>
<dbReference type="OrthoDB" id="1118734at2"/>
<protein>
    <recommendedName>
        <fullName evidence="6">DUF2490 domain-containing protein</fullName>
    </recommendedName>
</protein>
<sequence>MYRKYISILFFLMIFSTKAVAQQDNFNMWLQYTMSAKLSEKYSFTALSQYRAYDLVMDSRLFLVSTYLERKLDHDLYPAVGYMFLVLQPYTSDTDKKLRYENRPFQQLTIKNKIGRTTLLHRYRVEERFLTNPDDFVVRLRYLLSLKIPLGKEGGKNLLYGILKNEIRMNVVKTEQFDSNRITAGLGINVGKQSAIELSFVNQVSPDDTSNYVLAGYRNSFDWSSKTENN</sequence>
<evidence type="ECO:0000313" key="3">
    <source>
        <dbReference type="EMBL" id="OXB14276.1"/>
    </source>
</evidence>
<keyword evidence="1" id="KW-0732">Signal</keyword>
<accession>A0A1S1JG88</accession>
<dbReference type="EMBL" id="MIKE01000002">
    <property type="protein sequence ID" value="OHT47263.1"/>
    <property type="molecule type" value="Genomic_DNA"/>
</dbReference>
<feature type="chain" id="PRO_5010338351" description="DUF2490 domain-containing protein" evidence="1">
    <location>
        <begin position="22"/>
        <end position="230"/>
    </location>
</feature>